<dbReference type="Gene3D" id="3.10.450.40">
    <property type="match status" value="2"/>
</dbReference>
<protein>
    <submittedName>
        <fullName evidence="3">Putative membrane protein YkoI</fullName>
    </submittedName>
</protein>
<evidence type="ECO:0000313" key="3">
    <source>
        <dbReference type="EMBL" id="MBB6454048.1"/>
    </source>
</evidence>
<sequence length="216" mass="24034">MVLVLGIGFGIFLLNDAPNSAKLSAEEAENLVKNQFLGEVMKLELEKSNNGYVYEIEIDGDDGSYELLLDGDTGDILHLEEKESKNNEKTTTEITTDKPKNDDQNQIKDDDNNNDDSKDDNNSHDDSKDNNNNNSDDQDDNSQKEQVHTKTVISLEQAKAIALKEVNGAIEEIELDEDDGNLLYEVEMVNGQGEIELDIDAYTGEILVISFDSLDD</sequence>
<dbReference type="RefSeq" id="WP_174496845.1">
    <property type="nucleotide sequence ID" value="NZ_CADDWK010000009.1"/>
</dbReference>
<dbReference type="EMBL" id="JACHGH010000007">
    <property type="protein sequence ID" value="MBB6454048.1"/>
    <property type="molecule type" value="Genomic_DNA"/>
</dbReference>
<evidence type="ECO:0000259" key="2">
    <source>
        <dbReference type="Pfam" id="PF03413"/>
    </source>
</evidence>
<organism evidence="3 4">
    <name type="scientific">Salirhabdus euzebyi</name>
    <dbReference type="NCBI Taxonomy" id="394506"/>
    <lineage>
        <taxon>Bacteria</taxon>
        <taxon>Bacillati</taxon>
        <taxon>Bacillota</taxon>
        <taxon>Bacilli</taxon>
        <taxon>Bacillales</taxon>
        <taxon>Bacillaceae</taxon>
        <taxon>Salirhabdus</taxon>
    </lineage>
</organism>
<dbReference type="Pfam" id="PF03413">
    <property type="entry name" value="PepSY"/>
    <property type="match status" value="2"/>
</dbReference>
<feature type="domain" description="PepSY" evidence="2">
    <location>
        <begin position="153"/>
        <end position="207"/>
    </location>
</feature>
<evidence type="ECO:0000256" key="1">
    <source>
        <dbReference type="SAM" id="MobiDB-lite"/>
    </source>
</evidence>
<name>A0A841Q6L9_9BACI</name>
<reference evidence="3 4" key="1">
    <citation type="submission" date="2020-08" db="EMBL/GenBank/DDBJ databases">
        <title>Genomic Encyclopedia of Type Strains, Phase IV (KMG-IV): sequencing the most valuable type-strain genomes for metagenomic binning, comparative biology and taxonomic classification.</title>
        <authorList>
            <person name="Goeker M."/>
        </authorList>
    </citation>
    <scope>NUCLEOTIDE SEQUENCE [LARGE SCALE GENOMIC DNA]</scope>
    <source>
        <strain evidence="3 4">DSM 19612</strain>
    </source>
</reference>
<keyword evidence="4" id="KW-1185">Reference proteome</keyword>
<dbReference type="InterPro" id="IPR025711">
    <property type="entry name" value="PepSY"/>
</dbReference>
<dbReference type="AlphaFoldDB" id="A0A841Q6L9"/>
<comment type="caution">
    <text evidence="3">The sequence shown here is derived from an EMBL/GenBank/DDBJ whole genome shotgun (WGS) entry which is preliminary data.</text>
</comment>
<feature type="domain" description="PepSY" evidence="2">
    <location>
        <begin position="22"/>
        <end position="77"/>
    </location>
</feature>
<feature type="compositionally biased region" description="Basic and acidic residues" evidence="1">
    <location>
        <begin position="79"/>
        <end position="129"/>
    </location>
</feature>
<dbReference type="Proteomes" id="UP000581688">
    <property type="component" value="Unassembled WGS sequence"/>
</dbReference>
<evidence type="ECO:0000313" key="4">
    <source>
        <dbReference type="Proteomes" id="UP000581688"/>
    </source>
</evidence>
<proteinExistence type="predicted"/>
<accession>A0A841Q6L9</accession>
<feature type="region of interest" description="Disordered" evidence="1">
    <location>
        <begin position="79"/>
        <end position="149"/>
    </location>
</feature>
<gene>
    <name evidence="3" type="ORF">HNQ94_002499</name>
</gene>